<evidence type="ECO:0000313" key="1">
    <source>
        <dbReference type="EMBL" id="JAI05741.1"/>
    </source>
</evidence>
<accession>A0A0E9XV80</accession>
<reference evidence="1" key="1">
    <citation type="submission" date="2014-11" db="EMBL/GenBank/DDBJ databases">
        <authorList>
            <person name="Amaro Gonzalez C."/>
        </authorList>
    </citation>
    <scope>NUCLEOTIDE SEQUENCE</scope>
</reference>
<organism evidence="1">
    <name type="scientific">Anguilla anguilla</name>
    <name type="common">European freshwater eel</name>
    <name type="synonym">Muraena anguilla</name>
    <dbReference type="NCBI Taxonomy" id="7936"/>
    <lineage>
        <taxon>Eukaryota</taxon>
        <taxon>Metazoa</taxon>
        <taxon>Chordata</taxon>
        <taxon>Craniata</taxon>
        <taxon>Vertebrata</taxon>
        <taxon>Euteleostomi</taxon>
        <taxon>Actinopterygii</taxon>
        <taxon>Neopterygii</taxon>
        <taxon>Teleostei</taxon>
        <taxon>Anguilliformes</taxon>
        <taxon>Anguillidae</taxon>
        <taxon>Anguilla</taxon>
    </lineage>
</organism>
<name>A0A0E9XV80_ANGAN</name>
<proteinExistence type="predicted"/>
<protein>
    <submittedName>
        <fullName evidence="1">Uncharacterized protein</fullName>
    </submittedName>
</protein>
<dbReference type="AlphaFoldDB" id="A0A0E9XV80"/>
<reference evidence="1" key="2">
    <citation type="journal article" date="2015" name="Fish Shellfish Immunol.">
        <title>Early steps in the European eel (Anguilla anguilla)-Vibrio vulnificus interaction in the gills: Role of the RtxA13 toxin.</title>
        <authorList>
            <person name="Callol A."/>
            <person name="Pajuelo D."/>
            <person name="Ebbesson L."/>
            <person name="Teles M."/>
            <person name="MacKenzie S."/>
            <person name="Amaro C."/>
        </authorList>
    </citation>
    <scope>NUCLEOTIDE SEQUENCE</scope>
</reference>
<dbReference type="EMBL" id="GBXM01002837">
    <property type="protein sequence ID" value="JAI05741.1"/>
    <property type="molecule type" value="Transcribed_RNA"/>
</dbReference>
<sequence length="35" mass="4198">MCWCYDLLLCDVPDSCDTVVLISYSVWDYVWAQYE</sequence>